<dbReference type="PANTHER" id="PTHR37577">
    <property type="entry name" value="INTEGRAL MEMBRANE PROTEIN"/>
    <property type="match status" value="1"/>
</dbReference>
<reference evidence="2 3" key="1">
    <citation type="submission" date="2020-05" db="EMBL/GenBank/DDBJ databases">
        <title>Identification and distribution of gene clusters putatively required for synthesis of sphingolipid metabolism inhibitors in phylogenetically diverse species of the filamentous fungus Fusarium.</title>
        <authorList>
            <person name="Kim H.-S."/>
            <person name="Busman M."/>
            <person name="Brown D.W."/>
            <person name="Divon H."/>
            <person name="Uhlig S."/>
            <person name="Proctor R.H."/>
        </authorList>
    </citation>
    <scope>NUCLEOTIDE SEQUENCE [LARGE SCALE GENOMIC DNA]</scope>
    <source>
        <strain evidence="2 3">NRRL 25311</strain>
    </source>
</reference>
<dbReference type="EMBL" id="JAAOAK010000078">
    <property type="protein sequence ID" value="KAF5691399.1"/>
    <property type="molecule type" value="Genomic_DNA"/>
</dbReference>
<dbReference type="PANTHER" id="PTHR37577:SF1">
    <property type="entry name" value="INTEGRAL MEMBRANE PROTEIN"/>
    <property type="match status" value="1"/>
</dbReference>
<gene>
    <name evidence="2" type="ORF">FDENT_3441</name>
</gene>
<name>A0A8H5XD74_9HYPO</name>
<comment type="caution">
    <text evidence="2">The sequence shown here is derived from an EMBL/GenBank/DDBJ whole genome shotgun (WGS) entry which is preliminary data.</text>
</comment>
<organism evidence="2 3">
    <name type="scientific">Fusarium denticulatum</name>
    <dbReference type="NCBI Taxonomy" id="48507"/>
    <lineage>
        <taxon>Eukaryota</taxon>
        <taxon>Fungi</taxon>
        <taxon>Dikarya</taxon>
        <taxon>Ascomycota</taxon>
        <taxon>Pezizomycotina</taxon>
        <taxon>Sordariomycetes</taxon>
        <taxon>Hypocreomycetidae</taxon>
        <taxon>Hypocreales</taxon>
        <taxon>Nectriaceae</taxon>
        <taxon>Fusarium</taxon>
        <taxon>Fusarium fujikuroi species complex</taxon>
    </lineage>
</organism>
<keyword evidence="1" id="KW-0472">Membrane</keyword>
<feature type="transmembrane region" description="Helical" evidence="1">
    <location>
        <begin position="450"/>
        <end position="469"/>
    </location>
</feature>
<feature type="transmembrane region" description="Helical" evidence="1">
    <location>
        <begin position="304"/>
        <end position="320"/>
    </location>
</feature>
<keyword evidence="3" id="KW-1185">Reference proteome</keyword>
<dbReference type="InterPro" id="IPR053018">
    <property type="entry name" value="Elsinochrome_Biosynth-Asso"/>
</dbReference>
<proteinExistence type="predicted"/>
<dbReference type="AlphaFoldDB" id="A0A8H5XD74"/>
<sequence length="484" mass="54881">MQDQLSNLSLRHGTIDMVHSSTSLASFSLSKNSQAEADSHTGLPKLTFNEVTLTFVITAWVVVIVLVGYYLKVFDPKLDPFRKEGTQKLTKYPNSIDYSVHEILQSIRRLKHDSKSISSQSSRLGTVLNSCVLTFADIQIFTSLAILIGAYASVGCDIVAYHWQYMIYLAWLASITHLASLSFLRNHLANNPAKRAWRLVAMCTIQVMLSVAVGLSMTFTDDAEDPDEGLYENPWPKHAIKFIVLLVWGFAVRIAKTFEGFEGGLRRTASRLEQRGNRHRRVFSGSAEREWDHTFAEASLPRRMWRYFSVPVLIGFYSVLSIQLDLFTSLLAEVYWLFFTIIWITARLIKLRISGHQDDSKWTFGQVLPIILLVAPLALAIEVFHTAPTANEPIDDLQENSVNKSDIRDLDHIRSSEYRGVFFLAALTYIELAVYFVLDQPLTQGIETPLVVISLSAFILQPVLQISWVSHLPRTSLRFNFGWT</sequence>
<evidence type="ECO:0000313" key="2">
    <source>
        <dbReference type="EMBL" id="KAF5691399.1"/>
    </source>
</evidence>
<feature type="transmembrane region" description="Helical" evidence="1">
    <location>
        <begin position="51"/>
        <end position="71"/>
    </location>
</feature>
<feature type="transmembrane region" description="Helical" evidence="1">
    <location>
        <begin position="239"/>
        <end position="258"/>
    </location>
</feature>
<feature type="transmembrane region" description="Helical" evidence="1">
    <location>
        <begin position="127"/>
        <end position="153"/>
    </location>
</feature>
<keyword evidence="1" id="KW-0812">Transmembrane</keyword>
<feature type="transmembrane region" description="Helical" evidence="1">
    <location>
        <begin position="367"/>
        <end position="387"/>
    </location>
</feature>
<evidence type="ECO:0000313" key="3">
    <source>
        <dbReference type="Proteomes" id="UP000562682"/>
    </source>
</evidence>
<keyword evidence="1" id="KW-1133">Transmembrane helix</keyword>
<feature type="transmembrane region" description="Helical" evidence="1">
    <location>
        <begin position="165"/>
        <end position="184"/>
    </location>
</feature>
<evidence type="ECO:0000256" key="1">
    <source>
        <dbReference type="SAM" id="Phobius"/>
    </source>
</evidence>
<feature type="transmembrane region" description="Helical" evidence="1">
    <location>
        <begin position="196"/>
        <end position="219"/>
    </location>
</feature>
<feature type="transmembrane region" description="Helical" evidence="1">
    <location>
        <begin position="418"/>
        <end position="438"/>
    </location>
</feature>
<protein>
    <submittedName>
        <fullName evidence="2">Uncharacterized protein</fullName>
    </submittedName>
</protein>
<dbReference type="Proteomes" id="UP000562682">
    <property type="component" value="Unassembled WGS sequence"/>
</dbReference>
<feature type="transmembrane region" description="Helical" evidence="1">
    <location>
        <begin position="326"/>
        <end position="346"/>
    </location>
</feature>
<accession>A0A8H5XD74</accession>